<name>A0A2V0P2X4_9CHLO</name>
<feature type="domain" description="ABC transporter" evidence="12">
    <location>
        <begin position="619"/>
        <end position="855"/>
    </location>
</feature>
<dbReference type="PROSITE" id="PS50893">
    <property type="entry name" value="ABC_TRANSPORTER_2"/>
    <property type="match status" value="2"/>
</dbReference>
<dbReference type="FunCoup" id="A0A2V0P2X4">
    <property type="interactions" value="743"/>
</dbReference>
<feature type="transmembrane region" description="Helical" evidence="11">
    <location>
        <begin position="420"/>
        <end position="440"/>
    </location>
</feature>
<dbReference type="GO" id="GO:0016020">
    <property type="term" value="C:membrane"/>
    <property type="evidence" value="ECO:0007669"/>
    <property type="project" value="UniProtKB-SubCell"/>
</dbReference>
<dbReference type="InterPro" id="IPR003593">
    <property type="entry name" value="AAA+_ATPase"/>
</dbReference>
<dbReference type="SUPFAM" id="SSF52540">
    <property type="entry name" value="P-loop containing nucleoside triphosphate hydrolases"/>
    <property type="match status" value="2"/>
</dbReference>
<dbReference type="FunFam" id="3.40.50.300:FF:000335">
    <property type="entry name" value="ATP binding cassette subfamily A member 5"/>
    <property type="match status" value="1"/>
</dbReference>
<evidence type="ECO:0000256" key="8">
    <source>
        <dbReference type="ARBA" id="ARBA00022989"/>
    </source>
</evidence>
<proteinExistence type="inferred from homology"/>
<feature type="transmembrane region" description="Helical" evidence="11">
    <location>
        <begin position="1419"/>
        <end position="1440"/>
    </location>
</feature>
<feature type="domain" description="ABC transporter" evidence="12">
    <location>
        <begin position="1657"/>
        <end position="1920"/>
    </location>
</feature>
<accession>A0A2V0P2X4</accession>
<keyword evidence="9 11" id="KW-0472">Membrane</keyword>
<evidence type="ECO:0000256" key="5">
    <source>
        <dbReference type="ARBA" id="ARBA00022737"/>
    </source>
</evidence>
<keyword evidence="4 11" id="KW-0812">Transmembrane</keyword>
<dbReference type="GO" id="GO:0016887">
    <property type="term" value="F:ATP hydrolysis activity"/>
    <property type="evidence" value="ECO:0007669"/>
    <property type="project" value="InterPro"/>
</dbReference>
<keyword evidence="5" id="KW-0677">Repeat</keyword>
<dbReference type="CDD" id="cd03263">
    <property type="entry name" value="ABC_subfamily_A"/>
    <property type="match status" value="2"/>
</dbReference>
<feature type="region of interest" description="Disordered" evidence="10">
    <location>
        <begin position="1585"/>
        <end position="1635"/>
    </location>
</feature>
<dbReference type="InterPro" id="IPR026082">
    <property type="entry name" value="ABCA"/>
</dbReference>
<dbReference type="PANTHER" id="PTHR19229">
    <property type="entry name" value="ATP-BINDING CASSETTE TRANSPORTER SUBFAMILY A ABCA"/>
    <property type="match status" value="1"/>
</dbReference>
<dbReference type="InterPro" id="IPR027417">
    <property type="entry name" value="P-loop_NTPase"/>
</dbReference>
<dbReference type="InterPro" id="IPR017871">
    <property type="entry name" value="ABC_transporter-like_CS"/>
</dbReference>
<evidence type="ECO:0000256" key="3">
    <source>
        <dbReference type="ARBA" id="ARBA00022448"/>
    </source>
</evidence>
<feature type="region of interest" description="Disordered" evidence="10">
    <location>
        <begin position="203"/>
        <end position="238"/>
    </location>
</feature>
<feature type="compositionally biased region" description="Gly residues" evidence="10">
    <location>
        <begin position="1987"/>
        <end position="2005"/>
    </location>
</feature>
<dbReference type="EMBL" id="BDRX01000049">
    <property type="protein sequence ID" value="GBF94218.1"/>
    <property type="molecule type" value="Genomic_DNA"/>
</dbReference>
<dbReference type="GO" id="GO:0140359">
    <property type="term" value="F:ABC-type transporter activity"/>
    <property type="evidence" value="ECO:0007669"/>
    <property type="project" value="InterPro"/>
</dbReference>
<comment type="caution">
    <text evidence="13">The sequence shown here is derived from an EMBL/GenBank/DDBJ whole genome shotgun (WGS) entry which is preliminary data.</text>
</comment>
<organism evidence="13 14">
    <name type="scientific">Raphidocelis subcapitata</name>
    <dbReference type="NCBI Taxonomy" id="307507"/>
    <lineage>
        <taxon>Eukaryota</taxon>
        <taxon>Viridiplantae</taxon>
        <taxon>Chlorophyta</taxon>
        <taxon>core chlorophytes</taxon>
        <taxon>Chlorophyceae</taxon>
        <taxon>CS clade</taxon>
        <taxon>Sphaeropleales</taxon>
        <taxon>Selenastraceae</taxon>
        <taxon>Raphidocelis</taxon>
    </lineage>
</organism>
<feature type="transmembrane region" description="Helical" evidence="11">
    <location>
        <begin position="381"/>
        <end position="408"/>
    </location>
</feature>
<feature type="compositionally biased region" description="Gly residues" evidence="10">
    <location>
        <begin position="1211"/>
        <end position="1233"/>
    </location>
</feature>
<evidence type="ECO:0000256" key="4">
    <source>
        <dbReference type="ARBA" id="ARBA00022692"/>
    </source>
</evidence>
<evidence type="ECO:0000256" key="6">
    <source>
        <dbReference type="ARBA" id="ARBA00022741"/>
    </source>
</evidence>
<feature type="compositionally biased region" description="Low complexity" evidence="10">
    <location>
        <begin position="1285"/>
        <end position="1306"/>
    </location>
</feature>
<evidence type="ECO:0000313" key="14">
    <source>
        <dbReference type="Proteomes" id="UP000247498"/>
    </source>
</evidence>
<dbReference type="InterPro" id="IPR003439">
    <property type="entry name" value="ABC_transporter-like_ATP-bd"/>
</dbReference>
<reference evidence="13 14" key="1">
    <citation type="journal article" date="2018" name="Sci. Rep.">
        <title>Raphidocelis subcapitata (=Pseudokirchneriella subcapitata) provides an insight into genome evolution and environmental adaptations in the Sphaeropleales.</title>
        <authorList>
            <person name="Suzuki S."/>
            <person name="Yamaguchi H."/>
            <person name="Nakajima N."/>
            <person name="Kawachi M."/>
        </authorList>
    </citation>
    <scope>NUCLEOTIDE SEQUENCE [LARGE SCALE GENOMIC DNA]</scope>
    <source>
        <strain evidence="13 14">NIES-35</strain>
    </source>
</reference>
<gene>
    <name evidence="13" type="ORF">Rsub_06488</name>
</gene>
<evidence type="ECO:0000256" key="10">
    <source>
        <dbReference type="SAM" id="MobiDB-lite"/>
    </source>
</evidence>
<dbReference type="Pfam" id="PF00005">
    <property type="entry name" value="ABC_tran"/>
    <property type="match status" value="2"/>
</dbReference>
<feature type="transmembrane region" description="Helical" evidence="11">
    <location>
        <begin position="474"/>
        <end position="496"/>
    </location>
</feature>
<dbReference type="Pfam" id="PF12698">
    <property type="entry name" value="ABC2_membrane_3"/>
    <property type="match status" value="2"/>
</dbReference>
<dbReference type="SMART" id="SM00382">
    <property type="entry name" value="AAA"/>
    <property type="match status" value="2"/>
</dbReference>
<keyword evidence="8 11" id="KW-1133">Transmembrane helix</keyword>
<dbReference type="OrthoDB" id="509600at2759"/>
<protein>
    <recommendedName>
        <fullName evidence="12">ABC transporter domain-containing protein</fullName>
    </recommendedName>
</protein>
<evidence type="ECO:0000256" key="7">
    <source>
        <dbReference type="ARBA" id="ARBA00022840"/>
    </source>
</evidence>
<feature type="compositionally biased region" description="Gly residues" evidence="10">
    <location>
        <begin position="1844"/>
        <end position="1853"/>
    </location>
</feature>
<keyword evidence="7" id="KW-0067">ATP-binding</keyword>
<evidence type="ECO:0000256" key="2">
    <source>
        <dbReference type="ARBA" id="ARBA00008526"/>
    </source>
</evidence>
<evidence type="ECO:0000259" key="12">
    <source>
        <dbReference type="PROSITE" id="PS50893"/>
    </source>
</evidence>
<evidence type="ECO:0000256" key="11">
    <source>
        <dbReference type="SAM" id="Phobius"/>
    </source>
</evidence>
<feature type="transmembrane region" description="Helical" evidence="11">
    <location>
        <begin position="30"/>
        <end position="52"/>
    </location>
</feature>
<feature type="compositionally biased region" description="Gly residues" evidence="10">
    <location>
        <begin position="1585"/>
        <end position="1599"/>
    </location>
</feature>
<dbReference type="Proteomes" id="UP000247498">
    <property type="component" value="Unassembled WGS sequence"/>
</dbReference>
<keyword evidence="6" id="KW-0547">Nucleotide-binding</keyword>
<feature type="compositionally biased region" description="Gly residues" evidence="10">
    <location>
        <begin position="203"/>
        <end position="220"/>
    </location>
</feature>
<keyword evidence="3" id="KW-0813">Transport</keyword>
<feature type="transmembrane region" description="Helical" evidence="11">
    <location>
        <begin position="517"/>
        <end position="541"/>
    </location>
</feature>
<feature type="region of interest" description="Disordered" evidence="10">
    <location>
        <begin position="1843"/>
        <end position="1864"/>
    </location>
</feature>
<dbReference type="GO" id="GO:0005319">
    <property type="term" value="F:lipid transporter activity"/>
    <property type="evidence" value="ECO:0007669"/>
    <property type="project" value="TreeGrafter"/>
</dbReference>
<feature type="region of interest" description="Disordered" evidence="10">
    <location>
        <begin position="1280"/>
        <end position="1320"/>
    </location>
</feature>
<keyword evidence="14" id="KW-1185">Reference proteome</keyword>
<comment type="subcellular location">
    <subcellularLocation>
        <location evidence="1">Membrane</location>
        <topology evidence="1">Multi-pass membrane protein</topology>
    </subcellularLocation>
</comment>
<comment type="similarity">
    <text evidence="2">Belongs to the ABC transporter superfamily. ABCA family. CPR flippase (TC 3.A.1.211) subfamily.</text>
</comment>
<feature type="region of interest" description="Disordered" evidence="10">
    <location>
        <begin position="1197"/>
        <end position="1234"/>
    </location>
</feature>
<feature type="transmembrane region" description="Helical" evidence="11">
    <location>
        <begin position="1380"/>
        <end position="1407"/>
    </location>
</feature>
<dbReference type="InParanoid" id="A0A2V0P2X4"/>
<dbReference type="Gene3D" id="3.40.50.300">
    <property type="entry name" value="P-loop containing nucleotide triphosphate hydrolases"/>
    <property type="match status" value="2"/>
</dbReference>
<feature type="transmembrane region" description="Helical" evidence="11">
    <location>
        <begin position="452"/>
        <end position="468"/>
    </location>
</feature>
<dbReference type="InterPro" id="IPR013525">
    <property type="entry name" value="ABC2_TM"/>
</dbReference>
<sequence length="2055" mass="205624">MASLALRQFGALLRKNATLALRSRRSPLGLGGAASLLLQVLLPAAFFCLMWIPKHYIPTIHHPAFLEPHAYGLDTRWWAGPSPYEGPAFHSGNRARLVLAPDTPAVRRVGGLLAAALACPDEPYKRICSASAISSFGCLFGAADTPSQCADRSVCVSDPACRAPALSDHIAFAEDEAAALAGLGDAPADAVVVFGGGGGGAAGGGSSGGGSSGSGGGSFGANGRHQQQPQQRQPDGRLADLSLSDLLTYEIRMNRSDVPPPGLLRDLFDVAPGDMPLPGNLLWEWRGYWFFSNLQLSLDRALLALASDPAAPSPADVRVSVKPFPWPPRAEDLGAASAAAALNLLLVYAFLAPTRGAVVDVVGEKELRLREGMAALGLTDAAYWCSWALTHWTVLAASGALCTLAGLYPFSHSAPALMLAFYWLLAGALVAFAYAAGALFGTARVAGTAAQLIYALSMIPGFLLPFTQPLGGASWFWACLSPTSAASLFAAALVNWERLAEGITWRTLWLPVTQNSSFCAGHVLLLLAADVPLYAAAAWYLEKVLPKAYGQRLPPWFPFDPALWRGQGADKTAETAAASAGARARGGRGRDGAGAAAAVVATRGGGGGGGGGGGEGAAISVRGLTKVFPPPGGKGGPAVALDGLSFEAPPRAVTALLGHNGAGKTTAINILTGMLQPTAGSAFVAGLDAATRMRAIRRRLGICPQFDVLWPQLTVAEHLATYWTLKGGASGGARAAVEAAAAEVGLTPKLDTPAGQLSGGQRRKLSVAIAFLADPQVVILDEPTSGMDPVSRRATWDIIRSRRASATVLLTTHSMEEADALADRIAIVSGGRLAAEGSPLELKARHGVGYTLTVVVGLGGGGGGENGGGGGGGVGGASGGDGGGGGGGSGGGRAAAEAVASLVRRSVPGASLLSAAGAEAVVRLPREEVAGFPQMLRDLEAARATLGVAAYGLSVTTLEEVFLLLAGGGSPGGGGGSPEGGGSSPGAAGGSPEDGGGSPKGDGKRAADGGGEGGEEEEGDGVRVPLLTAGAGAGPGAARGGGPRADAPRLSGAALYWQQLKALIIKRALCASRDRLALVTQLAVPLLLVALALWAGSAPARADARGGAALALTRGEALMGARAVLSASAAARGAAEGGGLAGFVGAYPQADIEDSGATALYTGSAGGPPLNQTLEGRLLALWPSGRPRFDAIHFEAPLQWPPPPPPAGNGSSSGGGAGGGGLPLPPRGGGVSGGAFSNGSTTAAVEYTLVLNQSAIAALPAAIAAANSALLRMALGGDGGGGSRAGAAGSPEAAVGSSWRAAGSPGAEPPPSIRATSRPLPLRHDEAARAVREDAAALMLVLCVTLAGSVLSASFVVQLARERDSGFKHLQLLAGAPATAFWAANYASDLAAFSVPAAGIVALVAAFGRRLPSLQGPRLAAFGALLWAFGGAGLSLTYALHPLFADELRALQRLNSAYFFTGYLGFLATLPHGWVLDLIVGTLNPPGLAPVAAGAKRALSLLSPHYNLARGLYDVHSSYSAADPFPLPLPGPRPPSDPFAAATWGATMRRLALQALCYGAAAVAIDAGIFSPLRAAATRAARALGGGGGDGGGGGGGGFAARRGEGPEAGGYAPLPGEDEESAVRGGGARGFEDSEVAAERAAVERREGCGPDECSLLLDGVRKRYPGGIGEPPVVAVAGLWLRARPGECFGLLGANGAGKTTTFKVVTGEVSPDAGDALVAGASVLSARSEARRMLGYCPQFDGLPAAMTPTEVLSLYARLRGVPEPSVAPSAAPLLARLGLSPLAARPAGALSGGNRRRLAVGAALVGAPRVVLLDEPSTGMDPSARRALWNVIREEVSDGGANGGGGGGSSSPPAAAGARRRAGRLRRTVVLTSHSMEECEALCGRVGIMAAGRLACLGPVQRLKERFGDGYTLEVRFEGEAAAAAVAEEEGDPAAAVAAAAAAAPFAARAAALLECVRRAAPAAAVVEADARAGRLLVRLPGGRDGGGGGGSPDSGGGGGGGGGAALAGAFEAVEAARAELGVADYALCQSSLERVFLRVAAGAPADGGGG</sequence>
<evidence type="ECO:0000256" key="1">
    <source>
        <dbReference type="ARBA" id="ARBA00004141"/>
    </source>
</evidence>
<dbReference type="PROSITE" id="PS00211">
    <property type="entry name" value="ABC_TRANSPORTER_1"/>
    <property type="match status" value="2"/>
</dbReference>
<evidence type="ECO:0000256" key="9">
    <source>
        <dbReference type="ARBA" id="ARBA00023136"/>
    </source>
</evidence>
<feature type="compositionally biased region" description="Gly residues" evidence="10">
    <location>
        <begin position="971"/>
        <end position="1000"/>
    </location>
</feature>
<evidence type="ECO:0000313" key="13">
    <source>
        <dbReference type="EMBL" id="GBF94218.1"/>
    </source>
</evidence>
<feature type="transmembrane region" description="Helical" evidence="11">
    <location>
        <begin position="1460"/>
        <end position="1480"/>
    </location>
</feature>
<feature type="region of interest" description="Disordered" evidence="10">
    <location>
        <begin position="971"/>
        <end position="1021"/>
    </location>
</feature>
<dbReference type="PANTHER" id="PTHR19229:SF36">
    <property type="entry name" value="ATP-BINDING CASSETTE SUB-FAMILY A MEMBER 2"/>
    <property type="match status" value="1"/>
</dbReference>
<feature type="region of interest" description="Disordered" evidence="10">
    <location>
        <begin position="1986"/>
        <end position="2005"/>
    </location>
</feature>
<dbReference type="GO" id="GO:0005524">
    <property type="term" value="F:ATP binding"/>
    <property type="evidence" value="ECO:0007669"/>
    <property type="project" value="UniProtKB-KW"/>
</dbReference>
<feature type="transmembrane region" description="Helical" evidence="11">
    <location>
        <begin position="1337"/>
        <end position="1360"/>
    </location>
</feature>